<dbReference type="EMBL" id="FQZG01000057">
    <property type="protein sequence ID" value="SHJ54850.1"/>
    <property type="molecule type" value="Genomic_DNA"/>
</dbReference>
<feature type="transmembrane region" description="Helical" evidence="1">
    <location>
        <begin position="71"/>
        <end position="88"/>
    </location>
</feature>
<feature type="transmembrane region" description="Helical" evidence="1">
    <location>
        <begin position="177"/>
        <end position="195"/>
    </location>
</feature>
<organism evidence="3 4">
    <name type="scientific">Tessaracoccus bendigoensis DSM 12906</name>
    <dbReference type="NCBI Taxonomy" id="1123357"/>
    <lineage>
        <taxon>Bacteria</taxon>
        <taxon>Bacillati</taxon>
        <taxon>Actinomycetota</taxon>
        <taxon>Actinomycetes</taxon>
        <taxon>Propionibacteriales</taxon>
        <taxon>Propionibacteriaceae</taxon>
        <taxon>Tessaracoccus</taxon>
    </lineage>
</organism>
<dbReference type="Proteomes" id="UP000184512">
    <property type="component" value="Unassembled WGS sequence"/>
</dbReference>
<evidence type="ECO:0000259" key="2">
    <source>
        <dbReference type="Pfam" id="PF13231"/>
    </source>
</evidence>
<feature type="transmembrane region" description="Helical" evidence="1">
    <location>
        <begin position="146"/>
        <end position="165"/>
    </location>
</feature>
<keyword evidence="1" id="KW-1133">Transmembrane helix</keyword>
<feature type="transmembrane region" description="Helical" evidence="1">
    <location>
        <begin position="20"/>
        <end position="50"/>
    </location>
</feature>
<dbReference type="STRING" id="1123357.SAMN02745244_02752"/>
<keyword evidence="3" id="KW-0328">Glycosyltransferase</keyword>
<dbReference type="InterPro" id="IPR038731">
    <property type="entry name" value="RgtA/B/C-like"/>
</dbReference>
<evidence type="ECO:0000313" key="4">
    <source>
        <dbReference type="Proteomes" id="UP000184512"/>
    </source>
</evidence>
<evidence type="ECO:0000313" key="3">
    <source>
        <dbReference type="EMBL" id="SHJ54850.1"/>
    </source>
</evidence>
<name>A0A1M6K7Q9_9ACTN</name>
<dbReference type="RefSeq" id="WP_073189273.1">
    <property type="nucleotide sequence ID" value="NZ_FQZG01000057.1"/>
</dbReference>
<dbReference type="GO" id="GO:0016757">
    <property type="term" value="F:glycosyltransferase activity"/>
    <property type="evidence" value="ECO:0007669"/>
    <property type="project" value="UniProtKB-KW"/>
</dbReference>
<dbReference type="Pfam" id="PF13231">
    <property type="entry name" value="PMT_2"/>
    <property type="match status" value="1"/>
</dbReference>
<feature type="transmembrane region" description="Helical" evidence="1">
    <location>
        <begin position="383"/>
        <end position="404"/>
    </location>
</feature>
<keyword evidence="1" id="KW-0472">Membrane</keyword>
<accession>A0A1M6K7Q9</accession>
<sequence>MTILSQGPTLIRSKGDPVSVLYPILAALFVLAASIGLGVNPVMTLLLATLTALGVRSNVQIVNGTKYLQPYLMFLGLKLVILVYQIHFRNLPLSGVDWQFYDRFGTQLALDSGGDLFIILTNAEWDLFTRLTASVYALFGGGSEQMYFLVFVTSLATFTYIYRAGRILTGELGGVRAAMLFMVWPHEIVMSVTFLREMPIQLLVAASLYQFLRFWNTRRIAPLLLALALSLAATLMHSGMIVLPIAFAYLAIRNHRVGGIQLVRTALFIAAMLVLLRTPLAEPLLSKFDSLTDVGDLLQPGQGPDVATMEATTFYLDPAASDVPLYQLPSRMVLFALSPLPWQATSLGTAISVLIEGLPRLGLVAMLLLSYPRCRSGKPQSDVLIAGLLLSILAGYIIFSLGVSTYGSAIRHRAKFFPIEIVLAYAAFAAGPVRRAGAPLFSRRSSNVQAARR</sequence>
<feature type="transmembrane region" description="Helical" evidence="1">
    <location>
        <begin position="347"/>
        <end position="371"/>
    </location>
</feature>
<proteinExistence type="predicted"/>
<keyword evidence="4" id="KW-1185">Reference proteome</keyword>
<feature type="transmembrane region" description="Helical" evidence="1">
    <location>
        <begin position="416"/>
        <end position="433"/>
    </location>
</feature>
<evidence type="ECO:0000256" key="1">
    <source>
        <dbReference type="SAM" id="Phobius"/>
    </source>
</evidence>
<gene>
    <name evidence="3" type="ORF">SAMN02745244_02752</name>
</gene>
<feature type="transmembrane region" description="Helical" evidence="1">
    <location>
        <begin position="262"/>
        <end position="280"/>
    </location>
</feature>
<feature type="domain" description="Glycosyltransferase RgtA/B/C/D-like" evidence="2">
    <location>
        <begin position="132"/>
        <end position="275"/>
    </location>
</feature>
<reference evidence="3 4" key="1">
    <citation type="submission" date="2016-11" db="EMBL/GenBank/DDBJ databases">
        <authorList>
            <person name="Jaros S."/>
            <person name="Januszkiewicz K."/>
            <person name="Wedrychowicz H."/>
        </authorList>
    </citation>
    <scope>NUCLEOTIDE SEQUENCE [LARGE SCALE GENOMIC DNA]</scope>
    <source>
        <strain evidence="3 4">DSM 12906</strain>
    </source>
</reference>
<dbReference type="OrthoDB" id="5787206at2"/>
<dbReference type="AlphaFoldDB" id="A0A1M6K7Q9"/>
<keyword evidence="1" id="KW-0812">Transmembrane</keyword>
<protein>
    <submittedName>
        <fullName evidence="3">Dolichyl-phosphate-mannose-protein mannosyltransferase</fullName>
    </submittedName>
</protein>
<feature type="transmembrane region" description="Helical" evidence="1">
    <location>
        <begin position="220"/>
        <end position="250"/>
    </location>
</feature>
<keyword evidence="3" id="KW-0808">Transferase</keyword>